<name>A0ABQ2Y4Y8_9ACTN</name>
<evidence type="ECO:0000313" key="2">
    <source>
        <dbReference type="Proteomes" id="UP000659223"/>
    </source>
</evidence>
<reference evidence="2" key="1">
    <citation type="journal article" date="2019" name="Int. J. Syst. Evol. Microbiol.">
        <title>The Global Catalogue of Microorganisms (GCM) 10K type strain sequencing project: providing services to taxonomists for standard genome sequencing and annotation.</title>
        <authorList>
            <consortium name="The Broad Institute Genomics Platform"/>
            <consortium name="The Broad Institute Genome Sequencing Center for Infectious Disease"/>
            <person name="Wu L."/>
            <person name="Ma J."/>
        </authorList>
    </citation>
    <scope>NUCLEOTIDE SEQUENCE [LARGE SCALE GENOMIC DNA]</scope>
    <source>
        <strain evidence="2">JCM 4586</strain>
    </source>
</reference>
<comment type="caution">
    <text evidence="1">The sequence shown here is derived from an EMBL/GenBank/DDBJ whole genome shotgun (WGS) entry which is preliminary data.</text>
</comment>
<dbReference type="Proteomes" id="UP000659223">
    <property type="component" value="Unassembled WGS sequence"/>
</dbReference>
<sequence length="581" mass="64531">MAAAPAPTADEDLPPDVIGPVAIGPTWRRGPDGRFVLPELSLGWHVLSWTAQYLQHASGEPWRYTPEQARFTLWYYAIDPATGRFLYRDAVFQRLKGHGKDPLGATYAAVEFVGPCRPSGQLAGPGHPSGVPEGQPLGQPHPDPWVMLAAVTQSQTRNTMMIFPGLFTQRAVEEYSIDLGKEIIYAYKGRARIEAVTSSPRALEGSRASWSLINEPHHWLSTNGGHEMAAVIERNATKSADGSSRTLAITNAYEPGEDSVAERTREAWEDAQAGRAVDTGLLYDSLEAPPGAKLNAAWAPKVIEAVRGDATWLDTDRIVASILDVRNPPSRSRRFWYNQITAAEDAWMAPYEWDACARPDVALSDGDEVVMFFDGSKSDDSTGLVLCRVSDGHVSVAGVWQRPPQVDVWNVPREDVDGVVDRVFATYRVLAFFADPGTGDDEDGGRYWAHYIDAWAERYGQRLLVHATTTGTRRHAVEWDMGDPRRQEDFTRAVARVRTDILERQLTHDGHRVMRTHVGNARRRVNRWGVTIGKEHRASPRKIDLAVCMVGARMLRRLVISSSKYGKRPRARGKGRVIVLG</sequence>
<gene>
    <name evidence="1" type="primary">terL</name>
    <name evidence="1" type="ORF">GCM10010324_05040</name>
</gene>
<organism evidence="1 2">
    <name type="scientific">Streptomyces hiroshimensis</name>
    <dbReference type="NCBI Taxonomy" id="66424"/>
    <lineage>
        <taxon>Bacteria</taxon>
        <taxon>Bacillati</taxon>
        <taxon>Actinomycetota</taxon>
        <taxon>Actinomycetes</taxon>
        <taxon>Kitasatosporales</taxon>
        <taxon>Streptomycetaceae</taxon>
        <taxon>Streptomyces</taxon>
    </lineage>
</organism>
<keyword evidence="2" id="KW-1185">Reference proteome</keyword>
<proteinExistence type="predicted"/>
<dbReference type="EMBL" id="BMUT01000001">
    <property type="protein sequence ID" value="GGX63280.1"/>
    <property type="molecule type" value="Genomic_DNA"/>
</dbReference>
<dbReference type="RefSeq" id="WP_229898694.1">
    <property type="nucleotide sequence ID" value="NZ_BMUT01000001.1"/>
</dbReference>
<protein>
    <submittedName>
        <fullName evidence="1">Terminase</fullName>
    </submittedName>
</protein>
<evidence type="ECO:0000313" key="1">
    <source>
        <dbReference type="EMBL" id="GGX63280.1"/>
    </source>
</evidence>
<accession>A0ABQ2Y4Y8</accession>